<dbReference type="EMBL" id="MCFE01000315">
    <property type="protein sequence ID" value="ORX91583.1"/>
    <property type="molecule type" value="Genomic_DNA"/>
</dbReference>
<comment type="caution">
    <text evidence="2">The sequence shown here is derived from an EMBL/GenBank/DDBJ whole genome shotgun (WGS) entry which is preliminary data.</text>
</comment>
<feature type="region of interest" description="Disordered" evidence="1">
    <location>
        <begin position="1"/>
        <end position="29"/>
    </location>
</feature>
<evidence type="ECO:0000313" key="2">
    <source>
        <dbReference type="EMBL" id="ORX91583.1"/>
    </source>
</evidence>
<proteinExistence type="predicted"/>
<accession>A0A1Y1Y0Q3</accession>
<feature type="compositionally biased region" description="Low complexity" evidence="1">
    <location>
        <begin position="95"/>
        <end position="123"/>
    </location>
</feature>
<feature type="region of interest" description="Disordered" evidence="1">
    <location>
        <begin position="94"/>
        <end position="140"/>
    </location>
</feature>
<dbReference type="Proteomes" id="UP000193498">
    <property type="component" value="Unassembled WGS sequence"/>
</dbReference>
<gene>
    <name evidence="2" type="ORF">K493DRAFT_303949</name>
</gene>
<dbReference type="AlphaFoldDB" id="A0A1Y1Y0Q3"/>
<reference evidence="2 3" key="1">
    <citation type="submission" date="2016-07" db="EMBL/GenBank/DDBJ databases">
        <title>Pervasive Adenine N6-methylation of Active Genes in Fungi.</title>
        <authorList>
            <consortium name="DOE Joint Genome Institute"/>
            <person name="Mondo S.J."/>
            <person name="Dannebaum R.O."/>
            <person name="Kuo R.C."/>
            <person name="Labutti K."/>
            <person name="Haridas S."/>
            <person name="Kuo A."/>
            <person name="Salamov A."/>
            <person name="Ahrendt S.R."/>
            <person name="Lipzen A."/>
            <person name="Sullivan W."/>
            <person name="Andreopoulos W.B."/>
            <person name="Clum A."/>
            <person name="Lindquist E."/>
            <person name="Daum C."/>
            <person name="Ramamoorthy G.K."/>
            <person name="Gryganskyi A."/>
            <person name="Culley D."/>
            <person name="Magnuson J.K."/>
            <person name="James T.Y."/>
            <person name="O'Malley M.A."/>
            <person name="Stajich J.E."/>
            <person name="Spatafora J.W."/>
            <person name="Visel A."/>
            <person name="Grigoriev I.V."/>
        </authorList>
    </citation>
    <scope>NUCLEOTIDE SEQUENCE [LARGE SCALE GENOMIC DNA]</scope>
    <source>
        <strain evidence="2 3">CBS 931.73</strain>
    </source>
</reference>
<protein>
    <submittedName>
        <fullName evidence="2">Uncharacterized protein</fullName>
    </submittedName>
</protein>
<evidence type="ECO:0000313" key="3">
    <source>
        <dbReference type="Proteomes" id="UP000193498"/>
    </source>
</evidence>
<evidence type="ECO:0000256" key="1">
    <source>
        <dbReference type="SAM" id="MobiDB-lite"/>
    </source>
</evidence>
<dbReference type="InParanoid" id="A0A1Y1Y0Q3"/>
<name>A0A1Y1Y0Q3_9FUNG</name>
<sequence length="157" mass="15967">MGGIGPPDAPFLATLRPHGTKDESLKPAGMGSVEEEKLLVTGWGLRVAGCELWLRGCDGDGDGDGGCANPSHQPCPELAIAMWGAWTETWAQDGSSMLSSSSASSSSTSPSSSSSSSPSTSSSHHYQHHADANDGDDCDLAPLTIASEISGLANHGG</sequence>
<organism evidence="2 3">
    <name type="scientific">Basidiobolus meristosporus CBS 931.73</name>
    <dbReference type="NCBI Taxonomy" id="1314790"/>
    <lineage>
        <taxon>Eukaryota</taxon>
        <taxon>Fungi</taxon>
        <taxon>Fungi incertae sedis</taxon>
        <taxon>Zoopagomycota</taxon>
        <taxon>Entomophthoromycotina</taxon>
        <taxon>Basidiobolomycetes</taxon>
        <taxon>Basidiobolales</taxon>
        <taxon>Basidiobolaceae</taxon>
        <taxon>Basidiobolus</taxon>
    </lineage>
</organism>
<keyword evidence="3" id="KW-1185">Reference proteome</keyword>